<protein>
    <submittedName>
        <fullName evidence="1">Uncharacterized protein</fullName>
    </submittedName>
</protein>
<dbReference type="Proteomes" id="UP000248714">
    <property type="component" value="Unassembled WGS sequence"/>
</dbReference>
<reference evidence="1 2" key="1">
    <citation type="submission" date="2018-06" db="EMBL/GenBank/DDBJ databases">
        <title>Genomic Encyclopedia of Type Strains, Phase IV (KMG-IV): sequencing the most valuable type-strain genomes for metagenomic binning, comparative biology and taxonomic classification.</title>
        <authorList>
            <person name="Goeker M."/>
        </authorList>
    </citation>
    <scope>NUCLEOTIDE SEQUENCE [LARGE SCALE GENOMIC DNA]</scope>
    <source>
        <strain evidence="1 2">DSM 45479</strain>
    </source>
</reference>
<proteinExistence type="predicted"/>
<gene>
    <name evidence="1" type="ORF">C8D87_114106</name>
</gene>
<comment type="caution">
    <text evidence="1">The sequence shown here is derived from an EMBL/GenBank/DDBJ whole genome shotgun (WGS) entry which is preliminary data.</text>
</comment>
<name>A0ABX9DYI8_9PSEU</name>
<evidence type="ECO:0000313" key="2">
    <source>
        <dbReference type="Proteomes" id="UP000248714"/>
    </source>
</evidence>
<accession>A0ABX9DYI8</accession>
<organism evidence="1 2">
    <name type="scientific">Lentzea atacamensis</name>
    <dbReference type="NCBI Taxonomy" id="531938"/>
    <lineage>
        <taxon>Bacteria</taxon>
        <taxon>Bacillati</taxon>
        <taxon>Actinomycetota</taxon>
        <taxon>Actinomycetes</taxon>
        <taxon>Pseudonocardiales</taxon>
        <taxon>Pseudonocardiaceae</taxon>
        <taxon>Lentzea</taxon>
    </lineage>
</organism>
<keyword evidence="2" id="KW-1185">Reference proteome</keyword>
<evidence type="ECO:0000313" key="1">
    <source>
        <dbReference type="EMBL" id="RAS59494.1"/>
    </source>
</evidence>
<dbReference type="RefSeq" id="WP_112231949.1">
    <property type="nucleotide sequence ID" value="NZ_QLTT01000014.1"/>
</dbReference>
<sequence>MPEPADTLSLLFANATPEEDTVIRIVALRAGLLIRCACGCYNTTSDRHCVSCEIPVVTSD</sequence>
<dbReference type="EMBL" id="QLTT01000014">
    <property type="protein sequence ID" value="RAS59494.1"/>
    <property type="molecule type" value="Genomic_DNA"/>
</dbReference>